<dbReference type="InterPro" id="IPR050238">
    <property type="entry name" value="DNA_Rep/Repair_Clamp_Loader"/>
</dbReference>
<dbReference type="InterPro" id="IPR012763">
    <property type="entry name" value="DNA_pol_III_sug/sutau_N"/>
</dbReference>
<dbReference type="CDD" id="cd00009">
    <property type="entry name" value="AAA"/>
    <property type="match status" value="1"/>
</dbReference>
<keyword evidence="6" id="KW-0479">Metal-binding</keyword>
<dbReference type="PANTHER" id="PTHR11669">
    <property type="entry name" value="REPLICATION FACTOR C / DNA POLYMERASE III GAMMA-TAU SUBUNIT"/>
    <property type="match status" value="1"/>
</dbReference>
<dbReference type="InterPro" id="IPR022754">
    <property type="entry name" value="DNA_pol_III_gamma-3"/>
</dbReference>
<dbReference type="Pfam" id="PF13177">
    <property type="entry name" value="DNA_pol3_delta2"/>
    <property type="match status" value="1"/>
</dbReference>
<dbReference type="InterPro" id="IPR027417">
    <property type="entry name" value="P-loop_NTPase"/>
</dbReference>
<evidence type="ECO:0000256" key="6">
    <source>
        <dbReference type="ARBA" id="ARBA00022723"/>
    </source>
</evidence>
<keyword evidence="12" id="KW-0175">Coiled coil</keyword>
<dbReference type="Proteomes" id="UP000717624">
    <property type="component" value="Unassembled WGS sequence"/>
</dbReference>
<evidence type="ECO:0000256" key="9">
    <source>
        <dbReference type="ARBA" id="ARBA00022840"/>
    </source>
</evidence>
<comment type="caution">
    <text evidence="15">The sequence shown here is derived from an EMBL/GenBank/DDBJ whole genome shotgun (WGS) entry which is preliminary data.</text>
</comment>
<dbReference type="GO" id="GO:0006261">
    <property type="term" value="P:DNA-templated DNA replication"/>
    <property type="evidence" value="ECO:0007669"/>
    <property type="project" value="TreeGrafter"/>
</dbReference>
<dbReference type="InterPro" id="IPR001270">
    <property type="entry name" value="ClpA/B"/>
</dbReference>
<dbReference type="NCBIfam" id="TIGR02397">
    <property type="entry name" value="dnaX_nterm"/>
    <property type="match status" value="1"/>
</dbReference>
<evidence type="ECO:0000256" key="4">
    <source>
        <dbReference type="ARBA" id="ARBA00022695"/>
    </source>
</evidence>
<evidence type="ECO:0000256" key="2">
    <source>
        <dbReference type="ARBA" id="ARBA00012417"/>
    </source>
</evidence>
<dbReference type="InterPro" id="IPR045085">
    <property type="entry name" value="HLD_clamp_pol_III_gamma_tau"/>
</dbReference>
<reference evidence="15" key="1">
    <citation type="submission" date="2021-01" db="EMBL/GenBank/DDBJ databases">
        <title>Genomic Encyclopedia of Type Strains, Phase IV (KMG-IV): sequencing the most valuable type-strain genomes for metagenomic binning, comparative biology and taxonomic classification.</title>
        <authorList>
            <person name="Goeker M."/>
        </authorList>
    </citation>
    <scope>NUCLEOTIDE SEQUENCE</scope>
    <source>
        <strain evidence="15">DSM 25523</strain>
    </source>
</reference>
<keyword evidence="9" id="KW-0067">ATP-binding</keyword>
<dbReference type="SUPFAM" id="SSF52540">
    <property type="entry name" value="P-loop containing nucleoside triphosphate hydrolases"/>
    <property type="match status" value="1"/>
</dbReference>
<evidence type="ECO:0000256" key="7">
    <source>
        <dbReference type="ARBA" id="ARBA00022741"/>
    </source>
</evidence>
<dbReference type="Pfam" id="PF20964">
    <property type="entry name" value="DnaX_C"/>
    <property type="match status" value="1"/>
</dbReference>
<dbReference type="Pfam" id="PF12169">
    <property type="entry name" value="DNA_pol3_gamma3"/>
    <property type="match status" value="1"/>
</dbReference>
<comment type="similarity">
    <text evidence="1">Belongs to the DnaX/STICHEL family.</text>
</comment>
<dbReference type="InterPro" id="IPR008921">
    <property type="entry name" value="DNA_pol3_clamp-load_cplx_C"/>
</dbReference>
<keyword evidence="3 15" id="KW-0808">Transferase</keyword>
<evidence type="ECO:0000256" key="1">
    <source>
        <dbReference type="ARBA" id="ARBA00006360"/>
    </source>
</evidence>
<dbReference type="GO" id="GO:0046872">
    <property type="term" value="F:metal ion binding"/>
    <property type="evidence" value="ECO:0007669"/>
    <property type="project" value="UniProtKB-KW"/>
</dbReference>
<dbReference type="InterPro" id="IPR048448">
    <property type="entry name" value="DnaX-like_C"/>
</dbReference>
<evidence type="ECO:0000256" key="10">
    <source>
        <dbReference type="ARBA" id="ARBA00022932"/>
    </source>
</evidence>
<evidence type="ECO:0000256" key="5">
    <source>
        <dbReference type="ARBA" id="ARBA00022705"/>
    </source>
</evidence>
<evidence type="ECO:0000256" key="8">
    <source>
        <dbReference type="ARBA" id="ARBA00022833"/>
    </source>
</evidence>
<dbReference type="Gene3D" id="1.20.272.10">
    <property type="match status" value="1"/>
</dbReference>
<dbReference type="Pfam" id="PF22608">
    <property type="entry name" value="DNAX_ATPase_lid"/>
    <property type="match status" value="1"/>
</dbReference>
<dbReference type="FunFam" id="1.10.8.60:FF:000013">
    <property type="entry name" value="DNA polymerase III subunit gamma/tau"/>
    <property type="match status" value="1"/>
</dbReference>
<keyword evidence="7" id="KW-0547">Nucleotide-binding</keyword>
<comment type="catalytic activity">
    <reaction evidence="11">
        <text>DNA(n) + a 2'-deoxyribonucleoside 5'-triphosphate = DNA(n+1) + diphosphate</text>
        <dbReference type="Rhea" id="RHEA:22508"/>
        <dbReference type="Rhea" id="RHEA-COMP:17339"/>
        <dbReference type="Rhea" id="RHEA-COMP:17340"/>
        <dbReference type="ChEBI" id="CHEBI:33019"/>
        <dbReference type="ChEBI" id="CHEBI:61560"/>
        <dbReference type="ChEBI" id="CHEBI:173112"/>
        <dbReference type="EC" id="2.7.7.7"/>
    </reaction>
</comment>
<evidence type="ECO:0000256" key="3">
    <source>
        <dbReference type="ARBA" id="ARBA00022679"/>
    </source>
</evidence>
<dbReference type="SMART" id="SM00382">
    <property type="entry name" value="AAA"/>
    <property type="match status" value="1"/>
</dbReference>
<dbReference type="PANTHER" id="PTHR11669:SF0">
    <property type="entry name" value="PROTEIN STICHEL-LIKE 2"/>
    <property type="match status" value="1"/>
</dbReference>
<accession>A0A939BU17</accession>
<dbReference type="Gene3D" id="1.10.8.60">
    <property type="match status" value="1"/>
</dbReference>
<dbReference type="AlphaFoldDB" id="A0A939BU17"/>
<evidence type="ECO:0000256" key="11">
    <source>
        <dbReference type="ARBA" id="ARBA00049244"/>
    </source>
</evidence>
<keyword evidence="10" id="KW-0239">DNA-directed DNA polymerase</keyword>
<dbReference type="SUPFAM" id="SSF48019">
    <property type="entry name" value="post-AAA+ oligomerization domain-like"/>
    <property type="match status" value="1"/>
</dbReference>
<dbReference type="FunFam" id="3.40.50.300:FF:000014">
    <property type="entry name" value="DNA polymerase III subunit gamma/tau"/>
    <property type="match status" value="1"/>
</dbReference>
<sequence length="567" mass="63345">MAYTALYRVYRPQSFRDVVGQTHVTTTLRNALREGRLSHAYLFNGPRGTGKTSAAKIMAKAVNCEQPQDGEPCNQCATCRAISDGSVTDVLEIDAASNRGVEEIRDIRDKVRFAPSDVRYKVYIIDEVHMLTTEAFNALLKTLEEPPPHVIFILATTEPHKLPATIISRCQRFDFHRIALQEMVVHLKQICQEQQVEVEDQALHLVAKLAEGGMRDALSLLDQAISFSGNQVTLRDLVLITGTVSQTYFSLLAKQIAEQDIGGLLEQFHQVMVQGKDPEQFLQDLLYYYRDMLLFKTAPNLQEIVERTLIDEQFAGVASLYSLPVLYQVIEALNQALSQLKWSSQARVLVEMTLVKLCELGRSREQTPVAENTGQNVAELVKKIQILEERVNQLLQGRVTVAAATQVEETRAPQTQRRAPMGSGGSGRSSLNKVRETAQSANRALTQQLIGNWSQILAEVKKVKIQFQAWLINGQPVAASDRAVVVAFTSPIHCEKTMEPELRGIVERVIQATTGKELQFFSVMEEDWKEIEAQSSQPGEQSSEADADPFVSEALKLVGEQLLEIKE</sequence>
<evidence type="ECO:0000256" key="12">
    <source>
        <dbReference type="SAM" id="Coils"/>
    </source>
</evidence>
<dbReference type="RefSeq" id="WP_204519731.1">
    <property type="nucleotide sequence ID" value="NZ_BAABIN010000008.1"/>
</dbReference>
<dbReference type="PRINTS" id="PR00300">
    <property type="entry name" value="CLPPROTEASEA"/>
</dbReference>
<dbReference type="EMBL" id="JAFBEB010000019">
    <property type="protein sequence ID" value="MBM7592083.1"/>
    <property type="molecule type" value="Genomic_DNA"/>
</dbReference>
<dbReference type="GO" id="GO:0009360">
    <property type="term" value="C:DNA polymerase III complex"/>
    <property type="evidence" value="ECO:0007669"/>
    <property type="project" value="InterPro"/>
</dbReference>
<keyword evidence="4 15" id="KW-0548">Nucleotidyltransferase</keyword>
<keyword evidence="5" id="KW-0235">DNA replication</keyword>
<protein>
    <recommendedName>
        <fullName evidence="2">DNA-directed DNA polymerase</fullName>
        <ecNumber evidence="2">2.7.7.7</ecNumber>
    </recommendedName>
</protein>
<dbReference type="InterPro" id="IPR003593">
    <property type="entry name" value="AAA+_ATPase"/>
</dbReference>
<feature type="domain" description="AAA+ ATPase" evidence="14">
    <location>
        <begin position="37"/>
        <end position="179"/>
    </location>
</feature>
<name>A0A939BU17_9BACL</name>
<gene>
    <name evidence="15" type="ORF">JOD01_003735</name>
</gene>
<evidence type="ECO:0000256" key="13">
    <source>
        <dbReference type="SAM" id="MobiDB-lite"/>
    </source>
</evidence>
<dbReference type="EC" id="2.7.7.7" evidence="2"/>
<dbReference type="GO" id="GO:0005524">
    <property type="term" value="F:ATP binding"/>
    <property type="evidence" value="ECO:0007669"/>
    <property type="project" value="UniProtKB-KW"/>
</dbReference>
<evidence type="ECO:0000313" key="16">
    <source>
        <dbReference type="Proteomes" id="UP000717624"/>
    </source>
</evidence>
<dbReference type="GO" id="GO:0003887">
    <property type="term" value="F:DNA-directed DNA polymerase activity"/>
    <property type="evidence" value="ECO:0007669"/>
    <property type="project" value="UniProtKB-KW"/>
</dbReference>
<proteinExistence type="inferred from homology"/>
<evidence type="ECO:0000259" key="14">
    <source>
        <dbReference type="SMART" id="SM00382"/>
    </source>
</evidence>
<dbReference type="CDD" id="cd18137">
    <property type="entry name" value="HLD_clamp_pol_III_gamma_tau"/>
    <property type="match status" value="1"/>
</dbReference>
<keyword evidence="16" id="KW-1185">Reference proteome</keyword>
<organism evidence="15 16">
    <name type="scientific">Brevibacillus fulvus</name>
    <dbReference type="NCBI Taxonomy" id="1125967"/>
    <lineage>
        <taxon>Bacteria</taxon>
        <taxon>Bacillati</taxon>
        <taxon>Bacillota</taxon>
        <taxon>Bacilli</taxon>
        <taxon>Bacillales</taxon>
        <taxon>Paenibacillaceae</taxon>
        <taxon>Brevibacillus</taxon>
    </lineage>
</organism>
<keyword evidence="8" id="KW-0862">Zinc</keyword>
<feature type="region of interest" description="Disordered" evidence="13">
    <location>
        <begin position="406"/>
        <end position="432"/>
    </location>
</feature>
<dbReference type="NCBIfam" id="NF004046">
    <property type="entry name" value="PRK05563.1"/>
    <property type="match status" value="1"/>
</dbReference>
<dbReference type="Gene3D" id="3.40.50.300">
    <property type="entry name" value="P-loop containing nucleotide triphosphate hydrolases"/>
    <property type="match status" value="1"/>
</dbReference>
<evidence type="ECO:0000313" key="15">
    <source>
        <dbReference type="EMBL" id="MBM7592083.1"/>
    </source>
</evidence>
<feature type="coiled-coil region" evidence="12">
    <location>
        <begin position="370"/>
        <end position="397"/>
    </location>
</feature>
<dbReference type="GO" id="GO:0003677">
    <property type="term" value="F:DNA binding"/>
    <property type="evidence" value="ECO:0007669"/>
    <property type="project" value="InterPro"/>
</dbReference>